<organism evidence="2 3">
    <name type="scientific">Pseudoalteromonas luteoviolacea DSM 6061</name>
    <dbReference type="NCBI Taxonomy" id="1365250"/>
    <lineage>
        <taxon>Bacteria</taxon>
        <taxon>Pseudomonadati</taxon>
        <taxon>Pseudomonadota</taxon>
        <taxon>Gammaproteobacteria</taxon>
        <taxon>Alteromonadales</taxon>
        <taxon>Pseudoalteromonadaceae</taxon>
        <taxon>Pseudoalteromonas</taxon>
    </lineage>
</organism>
<dbReference type="RefSeq" id="WP_063356964.1">
    <property type="nucleotide sequence ID" value="NZ_AQHB01000016.1"/>
</dbReference>
<dbReference type="Gene3D" id="1.10.1200.10">
    <property type="entry name" value="ACP-like"/>
    <property type="match status" value="1"/>
</dbReference>
<dbReference type="Pfam" id="PF00550">
    <property type="entry name" value="PP-binding"/>
    <property type="match status" value="1"/>
</dbReference>
<dbReference type="Proteomes" id="UP000076643">
    <property type="component" value="Unassembled WGS sequence"/>
</dbReference>
<proteinExistence type="predicted"/>
<reference evidence="2 3" key="1">
    <citation type="submission" date="2013-07" db="EMBL/GenBank/DDBJ databases">
        <title>Comparative Genomic and Metabolomic Analysis of Twelve Strains of Pseudoalteromonas luteoviolacea.</title>
        <authorList>
            <person name="Vynne N.G."/>
            <person name="Mansson M."/>
            <person name="Gram L."/>
        </authorList>
    </citation>
    <scope>NUCLEOTIDE SEQUENCE [LARGE SCALE GENOMIC DNA]</scope>
    <source>
        <strain evidence="2 3">DSM 6061</strain>
    </source>
</reference>
<keyword evidence="3" id="KW-1185">Reference proteome</keyword>
<comment type="caution">
    <text evidence="2">The sequence shown here is derived from an EMBL/GenBank/DDBJ whole genome shotgun (WGS) entry which is preliminary data.</text>
</comment>
<accession>A0A166VKY1</accession>
<evidence type="ECO:0000313" key="3">
    <source>
        <dbReference type="Proteomes" id="UP000076643"/>
    </source>
</evidence>
<dbReference type="InterPro" id="IPR036736">
    <property type="entry name" value="ACP-like_sf"/>
</dbReference>
<evidence type="ECO:0000313" key="2">
    <source>
        <dbReference type="EMBL" id="KZN32981.1"/>
    </source>
</evidence>
<dbReference type="GeneID" id="57361109"/>
<sequence>MNSAELKSFFSDFLEQRGVEVAEGDIEQYNFVEEGALDSFELLSMILQIESQFGVKVTPSELMDESNAQLGALINTILAK</sequence>
<protein>
    <recommendedName>
        <fullName evidence="1">Carrier domain-containing protein</fullName>
    </recommendedName>
</protein>
<name>A0A166VKY1_9GAMM</name>
<dbReference type="PATRIC" id="fig|1365250.3.peg.4010"/>
<feature type="domain" description="Carrier" evidence="1">
    <location>
        <begin position="25"/>
        <end position="67"/>
    </location>
</feature>
<dbReference type="SUPFAM" id="SSF47336">
    <property type="entry name" value="ACP-like"/>
    <property type="match status" value="1"/>
</dbReference>
<evidence type="ECO:0000259" key="1">
    <source>
        <dbReference type="Pfam" id="PF00550"/>
    </source>
</evidence>
<dbReference type="InterPro" id="IPR009081">
    <property type="entry name" value="PP-bd_ACP"/>
</dbReference>
<gene>
    <name evidence="2" type="ORF">N475_20895</name>
</gene>
<dbReference type="EMBL" id="AUYB01000126">
    <property type="protein sequence ID" value="KZN32981.1"/>
    <property type="molecule type" value="Genomic_DNA"/>
</dbReference>
<dbReference type="AlphaFoldDB" id="A0A166VKY1"/>